<dbReference type="PRINTS" id="PR00301">
    <property type="entry name" value="HEATSHOCK70"/>
</dbReference>
<dbReference type="Gene3D" id="3.90.640.10">
    <property type="entry name" value="Actin, Chain A, domain 4"/>
    <property type="match status" value="1"/>
</dbReference>
<dbReference type="InterPro" id="IPR043129">
    <property type="entry name" value="ATPase_NBD"/>
</dbReference>
<proteinExistence type="predicted"/>
<reference evidence="6 7" key="1">
    <citation type="submission" date="2016-10" db="EMBL/GenBank/DDBJ databases">
        <authorList>
            <person name="de Groot N.N."/>
        </authorList>
    </citation>
    <scope>NUCLEOTIDE SEQUENCE [LARGE SCALE GENOMIC DNA]</scope>
    <source>
        <strain evidence="7">P4-7,KCTC 19426,CECT 7604</strain>
    </source>
</reference>
<dbReference type="Pfam" id="PF00012">
    <property type="entry name" value="HSP70"/>
    <property type="match status" value="1"/>
</dbReference>
<evidence type="ECO:0000313" key="6">
    <source>
        <dbReference type="EMBL" id="SDP12004.1"/>
    </source>
</evidence>
<dbReference type="GO" id="GO:0140662">
    <property type="term" value="F:ATP-dependent protein folding chaperone"/>
    <property type="evidence" value="ECO:0007669"/>
    <property type="project" value="InterPro"/>
</dbReference>
<dbReference type="GO" id="GO:0005524">
    <property type="term" value="F:ATP binding"/>
    <property type="evidence" value="ECO:0007669"/>
    <property type="project" value="UniProtKB-KW"/>
</dbReference>
<dbReference type="EMBL" id="LT629710">
    <property type="protein sequence ID" value="SDP12004.1"/>
    <property type="molecule type" value="Genomic_DNA"/>
</dbReference>
<dbReference type="RefSeq" id="WP_197676189.1">
    <property type="nucleotide sequence ID" value="NZ_LT629710.1"/>
</dbReference>
<dbReference type="InterPro" id="IPR013126">
    <property type="entry name" value="Hsp_70_fam"/>
</dbReference>
<accession>A0A1H0Q3U3</accession>
<evidence type="ECO:0000256" key="2">
    <source>
        <dbReference type="ARBA" id="ARBA00022840"/>
    </source>
</evidence>
<protein>
    <submittedName>
        <fullName evidence="6">Hsp70 protein</fullName>
    </submittedName>
</protein>
<feature type="transmembrane region" description="Helical" evidence="5">
    <location>
        <begin position="441"/>
        <end position="461"/>
    </location>
</feature>
<feature type="compositionally biased region" description="Pro residues" evidence="4">
    <location>
        <begin position="389"/>
        <end position="404"/>
    </location>
</feature>
<feature type="region of interest" description="Disordered" evidence="4">
    <location>
        <begin position="356"/>
        <end position="436"/>
    </location>
</feature>
<dbReference type="AlphaFoldDB" id="A0A1H0Q3U3"/>
<dbReference type="Gene3D" id="3.30.420.40">
    <property type="match status" value="2"/>
</dbReference>
<feature type="compositionally biased region" description="Basic and acidic residues" evidence="4">
    <location>
        <begin position="235"/>
        <end position="247"/>
    </location>
</feature>
<keyword evidence="1" id="KW-0547">Nucleotide-binding</keyword>
<evidence type="ECO:0000256" key="4">
    <source>
        <dbReference type="SAM" id="MobiDB-lite"/>
    </source>
</evidence>
<keyword evidence="5" id="KW-0472">Membrane</keyword>
<keyword evidence="7" id="KW-1185">Reference proteome</keyword>
<evidence type="ECO:0000256" key="3">
    <source>
        <dbReference type="ARBA" id="ARBA00023186"/>
    </source>
</evidence>
<feature type="compositionally biased region" description="Low complexity" evidence="4">
    <location>
        <begin position="465"/>
        <end position="506"/>
    </location>
</feature>
<keyword evidence="3" id="KW-0143">Chaperone</keyword>
<dbReference type="SUPFAM" id="SSF53067">
    <property type="entry name" value="Actin-like ATPase domain"/>
    <property type="match status" value="2"/>
</dbReference>
<keyword evidence="5" id="KW-0812">Transmembrane</keyword>
<evidence type="ECO:0000313" key="7">
    <source>
        <dbReference type="Proteomes" id="UP000198741"/>
    </source>
</evidence>
<sequence length="655" mass="67398">MDVLGIDFGTSNTVAVLAGDGRPPRVLAIDGIGWLPSCIYVDDDGTLTVGRDAERKARLAPERFESNPKRRIDDGEILLGVRVVPVVDAIAAILRRVIDEARRQLNGRSPDQINLTHPAQWGAARQNILLAAARSAGLGPALALIPEPVAAAAHFSSLPGKSMVPGSSLAVYDLGGGTFDCAVVGSTSSGFTVLAEAGLADVGGVDFDQAVVDHLGRTVSAQDPAKWQALSRPRNSADRRGARSLREDVRAAKETLSRYAQTDLPLPDPFDDTLLTRKEFEGLVRPVIARTVEVLAETIGRAGLSPDRLGGIYLVGGSSRIPLVAGMITERLGVVPTTLDQPETAVAMGAALIPATGRSGQGRTEFLGGPGGAGPTPGPSAAGPQWSRPGPPQPAGAQHPPPGPAFTGSPGAYGPAGAQYRSGPQPAVPSGTSDRKKRNRMILIAVAVVAILGAGAGIVIATQSNSSADGPTSSPASSPAVSAGTSTSPGTTRTSPNSSRTTPSGSCATTTDATGVTDCMKPMLGKLTELKCSKNTQALGLTEDTIKYIETVTTAWTACIDESAGYAAVIFQGTNATGRDTLWSYVLKQFTESRKGNWTAADGSGRYSAGTTSSDVSLVAWEDANLPVVAFMGASGGVDALISYWKGELGATVTS</sequence>
<dbReference type="PANTHER" id="PTHR42749:SF1">
    <property type="entry name" value="CELL SHAPE-DETERMINING PROTEIN MREB"/>
    <property type="match status" value="1"/>
</dbReference>
<gene>
    <name evidence="6" type="ORF">SAMN04515671_2980</name>
</gene>
<keyword evidence="5" id="KW-1133">Transmembrane helix</keyword>
<feature type="region of interest" description="Disordered" evidence="4">
    <location>
        <begin position="465"/>
        <end position="512"/>
    </location>
</feature>
<organism evidence="6 7">
    <name type="scientific">Nakamurella panacisegetis</name>
    <dbReference type="NCBI Taxonomy" id="1090615"/>
    <lineage>
        <taxon>Bacteria</taxon>
        <taxon>Bacillati</taxon>
        <taxon>Actinomycetota</taxon>
        <taxon>Actinomycetes</taxon>
        <taxon>Nakamurellales</taxon>
        <taxon>Nakamurellaceae</taxon>
        <taxon>Nakamurella</taxon>
    </lineage>
</organism>
<dbReference type="Proteomes" id="UP000198741">
    <property type="component" value="Chromosome I"/>
</dbReference>
<feature type="region of interest" description="Disordered" evidence="4">
    <location>
        <begin position="226"/>
        <end position="247"/>
    </location>
</feature>
<evidence type="ECO:0000256" key="5">
    <source>
        <dbReference type="SAM" id="Phobius"/>
    </source>
</evidence>
<dbReference type="STRING" id="1090615.SAMN04515671_2980"/>
<keyword evidence="2" id="KW-0067">ATP-binding</keyword>
<name>A0A1H0Q3U3_9ACTN</name>
<evidence type="ECO:0000256" key="1">
    <source>
        <dbReference type="ARBA" id="ARBA00022741"/>
    </source>
</evidence>
<dbReference type="PANTHER" id="PTHR42749">
    <property type="entry name" value="CELL SHAPE-DETERMINING PROTEIN MREB"/>
    <property type="match status" value="1"/>
</dbReference>